<keyword evidence="1" id="KW-0812">Transmembrane</keyword>
<gene>
    <name evidence="3" type="ORF">UFOVP1207_47</name>
    <name evidence="2" type="ORF">UFOVP474_51</name>
</gene>
<evidence type="ECO:0000313" key="2">
    <source>
        <dbReference type="EMBL" id="CAB4145832.1"/>
    </source>
</evidence>
<keyword evidence="1" id="KW-1133">Transmembrane helix</keyword>
<evidence type="ECO:0000256" key="1">
    <source>
        <dbReference type="SAM" id="Phobius"/>
    </source>
</evidence>
<accession>A0A6J5MHY4</accession>
<dbReference type="EMBL" id="LR797155">
    <property type="protein sequence ID" value="CAB4190107.1"/>
    <property type="molecule type" value="Genomic_DNA"/>
</dbReference>
<sequence length="52" mass="5704">MKPADKAYMELGRERPDPNPADEVFASVKLLIAIVAVVGVMGMLFAAWWGKL</sequence>
<protein>
    <submittedName>
        <fullName evidence="2">Uncharacterized protein</fullName>
    </submittedName>
</protein>
<evidence type="ECO:0000313" key="3">
    <source>
        <dbReference type="EMBL" id="CAB4190107.1"/>
    </source>
</evidence>
<reference evidence="2" key="1">
    <citation type="submission" date="2020-04" db="EMBL/GenBank/DDBJ databases">
        <authorList>
            <person name="Chiriac C."/>
            <person name="Salcher M."/>
            <person name="Ghai R."/>
            <person name="Kavagutti S V."/>
        </authorList>
    </citation>
    <scope>NUCLEOTIDE SEQUENCE</scope>
</reference>
<organism evidence="2">
    <name type="scientific">uncultured Caudovirales phage</name>
    <dbReference type="NCBI Taxonomy" id="2100421"/>
    <lineage>
        <taxon>Viruses</taxon>
        <taxon>Duplodnaviria</taxon>
        <taxon>Heunggongvirae</taxon>
        <taxon>Uroviricota</taxon>
        <taxon>Caudoviricetes</taxon>
        <taxon>Peduoviridae</taxon>
        <taxon>Maltschvirus</taxon>
        <taxon>Maltschvirus maltsch</taxon>
    </lineage>
</organism>
<keyword evidence="1" id="KW-0472">Membrane</keyword>
<proteinExistence type="predicted"/>
<feature type="transmembrane region" description="Helical" evidence="1">
    <location>
        <begin position="24"/>
        <end position="49"/>
    </location>
</feature>
<name>A0A6J5MHY4_9CAUD</name>
<dbReference type="EMBL" id="LR796445">
    <property type="protein sequence ID" value="CAB4145832.1"/>
    <property type="molecule type" value="Genomic_DNA"/>
</dbReference>